<evidence type="ECO:0000256" key="3">
    <source>
        <dbReference type="ARBA" id="ARBA00022692"/>
    </source>
</evidence>
<dbReference type="AlphaFoldDB" id="A0A7R8CFF6"/>
<organism evidence="6 7">
    <name type="scientific">Lepeophtheirus salmonis</name>
    <name type="common">Salmon louse</name>
    <name type="synonym">Caligus salmonis</name>
    <dbReference type="NCBI Taxonomy" id="72036"/>
    <lineage>
        <taxon>Eukaryota</taxon>
        <taxon>Metazoa</taxon>
        <taxon>Ecdysozoa</taxon>
        <taxon>Arthropoda</taxon>
        <taxon>Crustacea</taxon>
        <taxon>Multicrustacea</taxon>
        <taxon>Hexanauplia</taxon>
        <taxon>Copepoda</taxon>
        <taxon>Siphonostomatoida</taxon>
        <taxon>Caligidae</taxon>
        <taxon>Lepeophtheirus</taxon>
    </lineage>
</organism>
<dbReference type="InterPro" id="IPR018781">
    <property type="entry name" value="TPRA1/CAND2/CAND8"/>
</dbReference>
<evidence type="ECO:0000256" key="4">
    <source>
        <dbReference type="ARBA" id="ARBA00022989"/>
    </source>
</evidence>
<dbReference type="PANTHER" id="PTHR15876">
    <property type="entry name" value="TRANSMEMBRANE PROTEIN ADIPOCYTE-ASSOCIATED 1"/>
    <property type="match status" value="1"/>
</dbReference>
<evidence type="ECO:0000256" key="5">
    <source>
        <dbReference type="ARBA" id="ARBA00023136"/>
    </source>
</evidence>
<proteinExistence type="inferred from homology"/>
<keyword evidence="7" id="KW-1185">Reference proteome</keyword>
<comment type="similarity">
    <text evidence="2">Belongs to the UPF0359 family.</text>
</comment>
<dbReference type="GO" id="GO:0004930">
    <property type="term" value="F:G protein-coupled receptor activity"/>
    <property type="evidence" value="ECO:0007669"/>
    <property type="project" value="TreeGrafter"/>
</dbReference>
<dbReference type="PANTHER" id="PTHR15876:SF8">
    <property type="entry name" value="TRANSMEMBRANE PROTEIN ADIPOCYTE-ASSOCIATED 1"/>
    <property type="match status" value="1"/>
</dbReference>
<keyword evidence="3" id="KW-0812">Transmembrane</keyword>
<dbReference type="EMBL" id="HG994590">
    <property type="protein sequence ID" value="CAF2801506.1"/>
    <property type="molecule type" value="Genomic_DNA"/>
</dbReference>
<comment type="subcellular location">
    <subcellularLocation>
        <location evidence="1">Membrane</location>
        <topology evidence="1">Multi-pass membrane protein</topology>
    </subcellularLocation>
</comment>
<accession>A0A7R8CFF6</accession>
<keyword evidence="5" id="KW-0472">Membrane</keyword>
<sequence length="301" mass="34356">MSTGGIEEIIEDEATKLVNYLKVNATDLDGVEPDVFDEDPFFKDPLDFFEDEPGCKVLLFQTLGRSNVRIMDLLLFIPNLIFFVYLMMGLNKGSASFSLARCILSIILGMVFSYSHALDELGWILLHYAVLELKFPDPSFHFKGMNLFGFGGSFFLFFSSILFLLFYAALLILPCLTPCHKYVWALPQREASTTTAHPYSFSISSKSWARSYSSTTLWDSAFSMLPSTCTLLYSFPSSTSPFLGDSSKRHNLLSYFHTRHRSMTKIVRPQEKWNYVSLNCLIIIRVWNINSCSEIVKNLNY</sequence>
<evidence type="ECO:0000313" key="6">
    <source>
        <dbReference type="EMBL" id="CAF2801506.1"/>
    </source>
</evidence>
<evidence type="ECO:0000256" key="1">
    <source>
        <dbReference type="ARBA" id="ARBA00004141"/>
    </source>
</evidence>
<name>A0A7R8CFF6_LEPSM</name>
<protein>
    <submittedName>
        <fullName evidence="6">(salmon louse) hypothetical protein</fullName>
    </submittedName>
</protein>
<evidence type="ECO:0000313" key="7">
    <source>
        <dbReference type="Proteomes" id="UP000675881"/>
    </source>
</evidence>
<dbReference type="OrthoDB" id="10027388at2759"/>
<gene>
    <name evidence="6" type="ORF">LSAA_3250</name>
</gene>
<dbReference type="Proteomes" id="UP000675881">
    <property type="component" value="Chromosome 11"/>
</dbReference>
<evidence type="ECO:0000256" key="2">
    <source>
        <dbReference type="ARBA" id="ARBA00010125"/>
    </source>
</evidence>
<keyword evidence="4" id="KW-1133">Transmembrane helix</keyword>
<dbReference type="GO" id="GO:0005886">
    <property type="term" value="C:plasma membrane"/>
    <property type="evidence" value="ECO:0007669"/>
    <property type="project" value="TreeGrafter"/>
</dbReference>
<reference evidence="6" key="1">
    <citation type="submission" date="2021-02" db="EMBL/GenBank/DDBJ databases">
        <authorList>
            <person name="Bekaert M."/>
        </authorList>
    </citation>
    <scope>NUCLEOTIDE SEQUENCE</scope>
    <source>
        <strain evidence="6">IoA-00</strain>
    </source>
</reference>